<comment type="caution">
    <text evidence="1">The sequence shown here is derived from an EMBL/GenBank/DDBJ whole genome shotgun (WGS) entry which is preliminary data.</text>
</comment>
<accession>A0ABT0TT89</accession>
<dbReference type="RefSeq" id="WP_250593477.1">
    <property type="nucleotide sequence ID" value="NZ_JAMLJM010000013.1"/>
</dbReference>
<evidence type="ECO:0000313" key="2">
    <source>
        <dbReference type="Proteomes" id="UP001317191"/>
    </source>
</evidence>
<name>A0ABT0TT89_9FLAO</name>
<reference evidence="1 2" key="1">
    <citation type="submission" date="2022-05" db="EMBL/GenBank/DDBJ databases">
        <title>Flavobacterium sp., isolated from activated sludge.</title>
        <authorList>
            <person name="Ran Q."/>
        </authorList>
    </citation>
    <scope>NUCLEOTIDE SEQUENCE [LARGE SCALE GENOMIC DNA]</scope>
    <source>
        <strain evidence="1 2">HXWNR70</strain>
    </source>
</reference>
<organism evidence="1 2">
    <name type="scientific">Flavobacterium luminosum</name>
    <dbReference type="NCBI Taxonomy" id="2949086"/>
    <lineage>
        <taxon>Bacteria</taxon>
        <taxon>Pseudomonadati</taxon>
        <taxon>Bacteroidota</taxon>
        <taxon>Flavobacteriia</taxon>
        <taxon>Flavobacteriales</taxon>
        <taxon>Flavobacteriaceae</taxon>
        <taxon>Flavobacterium</taxon>
    </lineage>
</organism>
<evidence type="ECO:0000313" key="1">
    <source>
        <dbReference type="EMBL" id="MCL9810088.1"/>
    </source>
</evidence>
<dbReference type="Proteomes" id="UP001317191">
    <property type="component" value="Unassembled WGS sequence"/>
</dbReference>
<sequence>MDFTSVNLDELQELQRLLHYFDYSQQSFLDKIENRIQELLELKEASIKENDFVKANDFREEINSFHELKKSLK</sequence>
<proteinExistence type="predicted"/>
<gene>
    <name evidence="1" type="ORF">NAT50_12050</name>
</gene>
<protein>
    <submittedName>
        <fullName evidence="1">Uncharacterized protein</fullName>
    </submittedName>
</protein>
<dbReference type="EMBL" id="JAMLJM010000013">
    <property type="protein sequence ID" value="MCL9810088.1"/>
    <property type="molecule type" value="Genomic_DNA"/>
</dbReference>
<keyword evidence="2" id="KW-1185">Reference proteome</keyword>